<gene>
    <name evidence="1" type="ORF">GOBAR_AA25860</name>
</gene>
<dbReference type="AlphaFoldDB" id="A0A2P5WUN8"/>
<sequence length="103" mass="10997">MPVCYGSTPVDCCTRLKGMGVPPARVEETKLSLVPGTPVGFHPHACVFPIECTHGHVAWPWGFIAPCVLGKSCPASTRPFRTAVSLPLFGHGFRHACVPGRVC</sequence>
<dbReference type="EMBL" id="KZ666435">
    <property type="protein sequence ID" value="PPR94808.1"/>
    <property type="molecule type" value="Genomic_DNA"/>
</dbReference>
<evidence type="ECO:0000313" key="1">
    <source>
        <dbReference type="EMBL" id="PPR94808.1"/>
    </source>
</evidence>
<name>A0A2P5WUN8_GOSBA</name>
<protein>
    <submittedName>
        <fullName evidence="1">Uncharacterized protein</fullName>
    </submittedName>
</protein>
<proteinExistence type="predicted"/>
<accession>A0A2P5WUN8</accession>
<evidence type="ECO:0000313" key="2">
    <source>
        <dbReference type="Proteomes" id="UP000239757"/>
    </source>
</evidence>
<organism evidence="1 2">
    <name type="scientific">Gossypium barbadense</name>
    <name type="common">Sea Island cotton</name>
    <name type="synonym">Hibiscus barbadensis</name>
    <dbReference type="NCBI Taxonomy" id="3634"/>
    <lineage>
        <taxon>Eukaryota</taxon>
        <taxon>Viridiplantae</taxon>
        <taxon>Streptophyta</taxon>
        <taxon>Embryophyta</taxon>
        <taxon>Tracheophyta</taxon>
        <taxon>Spermatophyta</taxon>
        <taxon>Magnoliopsida</taxon>
        <taxon>eudicotyledons</taxon>
        <taxon>Gunneridae</taxon>
        <taxon>Pentapetalae</taxon>
        <taxon>rosids</taxon>
        <taxon>malvids</taxon>
        <taxon>Malvales</taxon>
        <taxon>Malvaceae</taxon>
        <taxon>Malvoideae</taxon>
        <taxon>Gossypium</taxon>
    </lineage>
</organism>
<dbReference type="Proteomes" id="UP000239757">
    <property type="component" value="Unassembled WGS sequence"/>
</dbReference>
<reference evidence="1 2" key="1">
    <citation type="submission" date="2015-01" db="EMBL/GenBank/DDBJ databases">
        <title>Genome of allotetraploid Gossypium barbadense reveals genomic plasticity and fiber elongation in cotton evolution.</title>
        <authorList>
            <person name="Chen X."/>
            <person name="Liu X."/>
            <person name="Zhao B."/>
            <person name="Zheng H."/>
            <person name="Hu Y."/>
            <person name="Lu G."/>
            <person name="Yang C."/>
            <person name="Chen J."/>
            <person name="Shan C."/>
            <person name="Zhang L."/>
            <person name="Zhou Y."/>
            <person name="Wang L."/>
            <person name="Guo W."/>
            <person name="Bai Y."/>
            <person name="Ruan J."/>
            <person name="Shangguan X."/>
            <person name="Mao Y."/>
            <person name="Jiang J."/>
            <person name="Zhu Y."/>
            <person name="Lei J."/>
            <person name="Kang H."/>
            <person name="Chen S."/>
            <person name="He X."/>
            <person name="Wang R."/>
            <person name="Wang Y."/>
            <person name="Chen J."/>
            <person name="Wang L."/>
            <person name="Yu S."/>
            <person name="Wang B."/>
            <person name="Wei J."/>
            <person name="Song S."/>
            <person name="Lu X."/>
            <person name="Gao Z."/>
            <person name="Gu W."/>
            <person name="Deng X."/>
            <person name="Ma D."/>
            <person name="Wang S."/>
            <person name="Liang W."/>
            <person name="Fang L."/>
            <person name="Cai C."/>
            <person name="Zhu X."/>
            <person name="Zhou B."/>
            <person name="Zhang Y."/>
            <person name="Chen Z."/>
            <person name="Xu S."/>
            <person name="Zhu R."/>
            <person name="Wang S."/>
            <person name="Zhang T."/>
            <person name="Zhao G."/>
        </authorList>
    </citation>
    <scope>NUCLEOTIDE SEQUENCE [LARGE SCALE GENOMIC DNA]</scope>
    <source>
        <strain evidence="2">cv. Xinhai21</strain>
        <tissue evidence="1">Leaf</tissue>
    </source>
</reference>